<evidence type="ECO:0000313" key="2">
    <source>
        <dbReference type="Proteomes" id="UP000183758"/>
    </source>
</evidence>
<name>A0A1J5HMN0_9BACT</name>
<proteinExistence type="predicted"/>
<comment type="caution">
    <text evidence="1">The sequence shown here is derived from an EMBL/GenBank/DDBJ whole genome shotgun (WGS) entry which is preliminary data.</text>
</comment>
<dbReference type="Proteomes" id="UP000183758">
    <property type="component" value="Unassembled WGS sequence"/>
</dbReference>
<accession>A0A1J5HMN0</accession>
<gene>
    <name evidence="1" type="ORF">AUK04_00790</name>
</gene>
<evidence type="ECO:0008006" key="3">
    <source>
        <dbReference type="Google" id="ProtNLM"/>
    </source>
</evidence>
<sequence length="201" mass="23399">MIKLTKKIFIYSIIFFLLLTLNFVIGKKLLLKKERLVRQQRILDEIVDITQLQNQFSQSAKKKEISEIQTAIETNDARSSNLKAFFRKYNSPLYDHAEYIVKVSDEYQFDYRLLPAIAMQESNLCKYTPENSYNCWGWGIYGTLVTRFSSYEEAIDTVSKGIKKEYIDKGLLTTSAIMEKYTPPSTGSWANGVNHFLRMLE</sequence>
<reference evidence="1 2" key="1">
    <citation type="journal article" date="2016" name="Environ. Microbiol.">
        <title>Genomic resolution of a cold subsurface aquifer community provides metabolic insights for novel microbes adapted to high CO concentrations.</title>
        <authorList>
            <person name="Probst A.J."/>
            <person name="Castelle C.J."/>
            <person name="Singh A."/>
            <person name="Brown C.T."/>
            <person name="Anantharaman K."/>
            <person name="Sharon I."/>
            <person name="Hug L.A."/>
            <person name="Burstein D."/>
            <person name="Emerson J.B."/>
            <person name="Thomas B.C."/>
            <person name="Banfield J.F."/>
        </authorList>
    </citation>
    <scope>NUCLEOTIDE SEQUENCE [LARGE SCALE GENOMIC DNA]</scope>
    <source>
        <strain evidence="1">CG2_30_33_16</strain>
    </source>
</reference>
<dbReference type="AlphaFoldDB" id="A0A1J5HMN0"/>
<dbReference type="EMBL" id="MNZM01000018">
    <property type="protein sequence ID" value="OIP85956.1"/>
    <property type="molecule type" value="Genomic_DNA"/>
</dbReference>
<protein>
    <recommendedName>
        <fullName evidence="3">Mannosyl-glycoprotein endo-beta-N-acetylglucosamidase-like domain-containing protein</fullName>
    </recommendedName>
</protein>
<evidence type="ECO:0000313" key="1">
    <source>
        <dbReference type="EMBL" id="OIP85956.1"/>
    </source>
</evidence>
<organism evidence="1 2">
    <name type="scientific">Candidatus Roizmanbacteria bacterium CG2_30_33_16</name>
    <dbReference type="NCBI Taxonomy" id="1805340"/>
    <lineage>
        <taxon>Bacteria</taxon>
        <taxon>Candidatus Roizmaniibacteriota</taxon>
    </lineage>
</organism>